<comment type="caution">
    <text evidence="2">The sequence shown here is derived from an EMBL/GenBank/DDBJ whole genome shotgun (WGS) entry which is preliminary data.</text>
</comment>
<evidence type="ECO:0000256" key="1">
    <source>
        <dbReference type="SAM" id="Phobius"/>
    </source>
</evidence>
<dbReference type="Proteomes" id="UP000029554">
    <property type="component" value="Unassembled WGS sequence"/>
</dbReference>
<organism evidence="2 3">
    <name type="scientific">Flavobacterium aquatile LMG 4008 = ATCC 11947</name>
    <dbReference type="NCBI Taxonomy" id="1453498"/>
    <lineage>
        <taxon>Bacteria</taxon>
        <taxon>Pseudomonadati</taxon>
        <taxon>Bacteroidota</taxon>
        <taxon>Flavobacteriia</taxon>
        <taxon>Flavobacteriales</taxon>
        <taxon>Flavobacteriaceae</taxon>
        <taxon>Flavobacterium</taxon>
    </lineage>
</organism>
<evidence type="ECO:0000313" key="2">
    <source>
        <dbReference type="EMBL" id="KGD66789.1"/>
    </source>
</evidence>
<sequence>MKLDNKTLIYVYAAVLFILTFLFVQRLITSFKTQEFDYLRLSVNLALLIYIIIKVVKLGKVENDKKENNEQS</sequence>
<keyword evidence="3" id="KW-1185">Reference proteome</keyword>
<dbReference type="STRING" id="1453498.LG45_15240"/>
<protein>
    <submittedName>
        <fullName evidence="2">Uncharacterized protein</fullName>
    </submittedName>
</protein>
<dbReference type="RefSeq" id="WP_035128603.1">
    <property type="nucleotide sequence ID" value="NZ_JRHH01000006.1"/>
</dbReference>
<dbReference type="EMBL" id="JRHH01000006">
    <property type="protein sequence ID" value="KGD66789.1"/>
    <property type="molecule type" value="Genomic_DNA"/>
</dbReference>
<keyword evidence="1" id="KW-0472">Membrane</keyword>
<gene>
    <name evidence="2" type="ORF">LG45_15240</name>
</gene>
<dbReference type="AlphaFoldDB" id="A0A095SR04"/>
<feature type="transmembrane region" description="Helical" evidence="1">
    <location>
        <begin position="7"/>
        <end position="26"/>
    </location>
</feature>
<keyword evidence="1" id="KW-1133">Transmembrane helix</keyword>
<name>A0A095SR04_9FLAO</name>
<accession>A0A095SR04</accession>
<evidence type="ECO:0000313" key="3">
    <source>
        <dbReference type="Proteomes" id="UP000029554"/>
    </source>
</evidence>
<reference evidence="2 3" key="1">
    <citation type="submission" date="2014-09" db="EMBL/GenBank/DDBJ databases">
        <title>Whole Genome Shotgun of Flavobacterium aquatile LMG 4008.</title>
        <authorList>
            <person name="Gale A.N."/>
            <person name="Pipes S.E."/>
            <person name="Newman J.D."/>
        </authorList>
    </citation>
    <scope>NUCLEOTIDE SEQUENCE [LARGE SCALE GENOMIC DNA]</scope>
    <source>
        <strain evidence="2 3">LMG 4008</strain>
    </source>
</reference>
<feature type="transmembrane region" description="Helical" evidence="1">
    <location>
        <begin position="38"/>
        <end position="56"/>
    </location>
</feature>
<proteinExistence type="predicted"/>
<keyword evidence="1" id="KW-0812">Transmembrane</keyword>